<sequence>MNPTWMVANIADELQSFENPLPLRRDTLRRKINRILENETVKDRPKLCQQKAVSYLQRKNIDSKRTSVRRIIEELKLKPFKLRKVEKLTVLNEQQRVTCAKRLIRKFGARKTGPKWQWTKIINIDFSGLFIMESFQNIKNNVVYAEDPSEIPAD</sequence>
<dbReference type="AlphaFoldDB" id="A0A815MQ70"/>
<evidence type="ECO:0000313" key="2">
    <source>
        <dbReference type="Proteomes" id="UP000663864"/>
    </source>
</evidence>
<gene>
    <name evidence="1" type="ORF">ZHD862_LOCUS34158</name>
</gene>
<organism evidence="1 2">
    <name type="scientific">Rotaria sordida</name>
    <dbReference type="NCBI Taxonomy" id="392033"/>
    <lineage>
        <taxon>Eukaryota</taxon>
        <taxon>Metazoa</taxon>
        <taxon>Spiralia</taxon>
        <taxon>Gnathifera</taxon>
        <taxon>Rotifera</taxon>
        <taxon>Eurotatoria</taxon>
        <taxon>Bdelloidea</taxon>
        <taxon>Philodinida</taxon>
        <taxon>Philodinidae</taxon>
        <taxon>Rotaria</taxon>
    </lineage>
</organism>
<name>A0A815MQ70_9BILA</name>
<reference evidence="1" key="1">
    <citation type="submission" date="2021-02" db="EMBL/GenBank/DDBJ databases">
        <authorList>
            <person name="Nowell W R."/>
        </authorList>
    </citation>
    <scope>NUCLEOTIDE SEQUENCE</scope>
</reference>
<dbReference type="Proteomes" id="UP000663864">
    <property type="component" value="Unassembled WGS sequence"/>
</dbReference>
<evidence type="ECO:0000313" key="1">
    <source>
        <dbReference type="EMBL" id="CAF1426068.1"/>
    </source>
</evidence>
<accession>A0A815MQ70</accession>
<dbReference type="EMBL" id="CAJNOT010004302">
    <property type="protein sequence ID" value="CAF1426068.1"/>
    <property type="molecule type" value="Genomic_DNA"/>
</dbReference>
<comment type="caution">
    <text evidence="1">The sequence shown here is derived from an EMBL/GenBank/DDBJ whole genome shotgun (WGS) entry which is preliminary data.</text>
</comment>
<proteinExistence type="predicted"/>
<protein>
    <submittedName>
        <fullName evidence="1">Uncharacterized protein</fullName>
    </submittedName>
</protein>